<comment type="subcellular location">
    <subcellularLocation>
        <location evidence="1">Membrane</location>
    </subcellularLocation>
</comment>
<feature type="short sequence motif" description="GXGXXG" evidence="9">
    <location>
        <begin position="739"/>
        <end position="744"/>
    </location>
</feature>
<feature type="domain" description="PNPLA" evidence="10">
    <location>
        <begin position="735"/>
        <end position="900"/>
    </location>
</feature>
<evidence type="ECO:0000256" key="3">
    <source>
        <dbReference type="ARBA" id="ARBA00022692"/>
    </source>
</evidence>
<dbReference type="GO" id="GO:0016042">
    <property type="term" value="P:lipid catabolic process"/>
    <property type="evidence" value="ECO:0007669"/>
    <property type="project" value="UniProtKB-UniRule"/>
</dbReference>
<gene>
    <name evidence="11" type="ORF">HOLleu_16291</name>
</gene>
<evidence type="ECO:0000256" key="9">
    <source>
        <dbReference type="PROSITE-ProRule" id="PRU01161"/>
    </source>
</evidence>
<feature type="short sequence motif" description="DGA/G" evidence="9">
    <location>
        <begin position="887"/>
        <end position="889"/>
    </location>
</feature>
<dbReference type="GO" id="GO:0016020">
    <property type="term" value="C:membrane"/>
    <property type="evidence" value="ECO:0007669"/>
    <property type="project" value="UniProtKB-SubCell"/>
</dbReference>
<dbReference type="Gene3D" id="3.40.1090.10">
    <property type="entry name" value="Cytosolic phospholipase A2 catalytic domain"/>
    <property type="match status" value="2"/>
</dbReference>
<dbReference type="InterPro" id="IPR002641">
    <property type="entry name" value="PNPLA_dom"/>
</dbReference>
<dbReference type="InterPro" id="IPR001423">
    <property type="entry name" value="LysoPLipase_patatin_CS"/>
</dbReference>
<comment type="caution">
    <text evidence="11">The sequence shown here is derived from an EMBL/GenBank/DDBJ whole genome shotgun (WGS) entry which is preliminary data.</text>
</comment>
<dbReference type="PROSITE" id="PS01237">
    <property type="entry name" value="UPF0028"/>
    <property type="match status" value="1"/>
</dbReference>
<dbReference type="PANTHER" id="PTHR14226">
    <property type="entry name" value="NEUROPATHY TARGET ESTERASE/SWISS CHEESE D.MELANOGASTER"/>
    <property type="match status" value="1"/>
</dbReference>
<keyword evidence="6" id="KW-1133">Transmembrane helix</keyword>
<keyword evidence="8" id="KW-0472">Membrane</keyword>
<dbReference type="SUPFAM" id="SSF51206">
    <property type="entry name" value="cAMP-binding domain-like"/>
    <property type="match status" value="3"/>
</dbReference>
<dbReference type="SUPFAM" id="SSF52151">
    <property type="entry name" value="FabD/lysophospholipase-like"/>
    <property type="match status" value="1"/>
</dbReference>
<dbReference type="InterPro" id="IPR014710">
    <property type="entry name" value="RmlC-like_jellyroll"/>
</dbReference>
<dbReference type="PANTHER" id="PTHR14226:SF29">
    <property type="entry name" value="NEUROPATHY TARGET ESTERASE SWS"/>
    <property type="match status" value="1"/>
</dbReference>
<accession>A0A9Q1C5Y8</accession>
<evidence type="ECO:0000256" key="5">
    <source>
        <dbReference type="ARBA" id="ARBA00022963"/>
    </source>
</evidence>
<dbReference type="InterPro" id="IPR050301">
    <property type="entry name" value="NTE"/>
</dbReference>
<keyword evidence="7 9" id="KW-0443">Lipid metabolism</keyword>
<evidence type="ECO:0000313" key="12">
    <source>
        <dbReference type="Proteomes" id="UP001152320"/>
    </source>
</evidence>
<evidence type="ECO:0000256" key="1">
    <source>
        <dbReference type="ARBA" id="ARBA00004370"/>
    </source>
</evidence>
<dbReference type="AlphaFoldDB" id="A0A9Q1C5Y8"/>
<dbReference type="CDD" id="cd00038">
    <property type="entry name" value="CAP_ED"/>
    <property type="match status" value="1"/>
</dbReference>
<evidence type="ECO:0000256" key="4">
    <source>
        <dbReference type="ARBA" id="ARBA00022801"/>
    </source>
</evidence>
<dbReference type="InterPro" id="IPR016035">
    <property type="entry name" value="Acyl_Trfase/lysoPLipase"/>
</dbReference>
<name>A0A9Q1C5Y8_HOLLE</name>
<dbReference type="InterPro" id="IPR056556">
    <property type="entry name" value="NTE1_P-loop_dom"/>
</dbReference>
<keyword evidence="3" id="KW-0812">Transmembrane</keyword>
<dbReference type="Gene3D" id="2.60.120.10">
    <property type="entry name" value="Jelly Rolls"/>
    <property type="match status" value="2"/>
</dbReference>
<dbReference type="OrthoDB" id="421051at2759"/>
<dbReference type="InterPro" id="IPR000595">
    <property type="entry name" value="cNMP-bd_dom"/>
</dbReference>
<dbReference type="PROSITE" id="PS51635">
    <property type="entry name" value="PNPLA"/>
    <property type="match status" value="1"/>
</dbReference>
<feature type="active site" description="Nucleophile" evidence="9">
    <location>
        <position position="768"/>
    </location>
</feature>
<organism evidence="11 12">
    <name type="scientific">Holothuria leucospilota</name>
    <name type="common">Black long sea cucumber</name>
    <name type="synonym">Mertensiothuria leucospilota</name>
    <dbReference type="NCBI Taxonomy" id="206669"/>
    <lineage>
        <taxon>Eukaryota</taxon>
        <taxon>Metazoa</taxon>
        <taxon>Echinodermata</taxon>
        <taxon>Eleutherozoa</taxon>
        <taxon>Echinozoa</taxon>
        <taxon>Holothuroidea</taxon>
        <taxon>Aspidochirotacea</taxon>
        <taxon>Aspidochirotida</taxon>
        <taxon>Holothuriidae</taxon>
        <taxon>Holothuria</taxon>
    </lineage>
</organism>
<dbReference type="Pfam" id="PF01734">
    <property type="entry name" value="Patatin"/>
    <property type="match status" value="1"/>
</dbReference>
<sequence length="1015" mass="114464">MDAVENHDGNDPENAKTKMRDLLRSGIFGNLEDRVCERLVNGVKLIELKKGKRIHAGNELHSNVHIVQRGALKLCFSEGEYKKTRPRNGRTTGKKDVAVVRNVTEGESLYSLFSIAAEMTGYKVYPDVCAEATVDALVIRLPIETIINLARENAIFKIRLLQMMLIRSSSIMRIILSIRGIEPEVYTKGNPDLQSRPSFENVKKDLIDVSHDFDLWGEYDGFDYQELLWGIDVKPYTSEDPRNTHGLMNGHVRAEKITDEVTIQEVSTSLKRLLSLDDTDELQQYITVFKVEADVEIAERHDKDMDLVYVFEGTVILTNNKCEDSECEVDHGANALLGTVSVLTGEPQQYDIKAGEDGCTVALISRKSIFNMIRDNVKVMLHLCHHKIQEMSHFVRLLDIAIGWEFFHAGYTSTRMVSSDVLFILTGRLRVNRKWCDCHGNIQDKIKDYGRGEIIGVEETLLQRQTEGDITVVRNSQIARIPTELCEYFMEKYPRVFFGKISDLVNKIIPQDYDVGRIGGRRKFSTLVCIPLSDKIPLMDFQNNLKDAVERYGINFEIKSRKDVLDSVPGDIVDGEDAKKSVSDIQIRSFLGNLERDNTIICYNTTSNLDDDWSSLFLKQADLVFVVGEFHNRPSSVDSIQKTFGKTLAEKALILLHKPTEGSYQKPVGTTWWIDKLDAKASSHFRHFHIRCPKEMFNNENGTSNEGSSVNSSQEKICDDFGRLARYILGRSVGLVLGGGGARGFAHVGIIKALQEYSIPIDVVGGTSMGAFVGAAYSSCTCLEQLEDNMKVFCAGMNSYEPYMDLTIPVLSVSTGKFFDKNVREPFGDSKFEDLWIPYFNITTDITDSKMTVNTTGTLWEYVRASMSLALLVPPVCSEKDGHYLLDGGSVNNLPADVMKEEHGECKHIVAVDVGGKSRSDFSKIETHVSGSWLLWNLLKPFGRRENIPGFMKIITRLSSITGEDDLKRVMNSPDFDYIRPHGINIYGLMDFHLYDTIRDCGYDAGKATFKEWKE</sequence>
<comment type="similarity">
    <text evidence="2">Belongs to the NTE family.</text>
</comment>
<evidence type="ECO:0000313" key="11">
    <source>
        <dbReference type="EMBL" id="KAJ8038769.1"/>
    </source>
</evidence>
<feature type="active site" description="Proton acceptor" evidence="9">
    <location>
        <position position="887"/>
    </location>
</feature>
<feature type="short sequence motif" description="GXSXG" evidence="9">
    <location>
        <begin position="766"/>
        <end position="770"/>
    </location>
</feature>
<dbReference type="Proteomes" id="UP001152320">
    <property type="component" value="Chromosome 7"/>
</dbReference>
<evidence type="ECO:0000259" key="10">
    <source>
        <dbReference type="PROSITE" id="PS51635"/>
    </source>
</evidence>
<evidence type="ECO:0000256" key="2">
    <source>
        <dbReference type="ARBA" id="ARBA00006636"/>
    </source>
</evidence>
<evidence type="ECO:0000256" key="8">
    <source>
        <dbReference type="ARBA" id="ARBA00023136"/>
    </source>
</evidence>
<dbReference type="GO" id="GO:0004622">
    <property type="term" value="F:phosphatidylcholine lysophospholipase activity"/>
    <property type="evidence" value="ECO:0007669"/>
    <property type="project" value="InterPro"/>
</dbReference>
<dbReference type="InterPro" id="IPR018490">
    <property type="entry name" value="cNMP-bd_dom_sf"/>
</dbReference>
<keyword evidence="4 9" id="KW-0378">Hydrolase</keyword>
<evidence type="ECO:0000256" key="6">
    <source>
        <dbReference type="ARBA" id="ARBA00022989"/>
    </source>
</evidence>
<dbReference type="GO" id="GO:0046470">
    <property type="term" value="P:phosphatidylcholine metabolic process"/>
    <property type="evidence" value="ECO:0007669"/>
    <property type="project" value="InterPro"/>
</dbReference>
<protein>
    <submittedName>
        <fullName evidence="11">Neuropathy target esterase</fullName>
    </submittedName>
</protein>
<evidence type="ECO:0000256" key="7">
    <source>
        <dbReference type="ARBA" id="ARBA00023098"/>
    </source>
</evidence>
<keyword evidence="5 9" id="KW-0442">Lipid degradation</keyword>
<reference evidence="11" key="1">
    <citation type="submission" date="2021-10" db="EMBL/GenBank/DDBJ databases">
        <title>Tropical sea cucumber genome reveals ecological adaptation and Cuvierian tubules defense mechanism.</title>
        <authorList>
            <person name="Chen T."/>
        </authorList>
    </citation>
    <scope>NUCLEOTIDE SEQUENCE</scope>
    <source>
        <strain evidence="11">Nanhai2018</strain>
        <tissue evidence="11">Muscle</tissue>
    </source>
</reference>
<dbReference type="Pfam" id="PF24179">
    <property type="entry name" value="NTE_Ploop"/>
    <property type="match status" value="1"/>
</dbReference>
<keyword evidence="12" id="KW-1185">Reference proteome</keyword>
<dbReference type="EMBL" id="JAIZAY010000007">
    <property type="protein sequence ID" value="KAJ8038769.1"/>
    <property type="molecule type" value="Genomic_DNA"/>
</dbReference>
<proteinExistence type="inferred from homology"/>